<proteinExistence type="predicted"/>
<comment type="caution">
    <text evidence="5">The sequence shown here is derived from an EMBL/GenBank/DDBJ whole genome shotgun (WGS) entry which is preliminary data.</text>
</comment>
<dbReference type="AlphaFoldDB" id="A0A1Y1VK61"/>
<dbReference type="GO" id="GO:0016020">
    <property type="term" value="C:membrane"/>
    <property type="evidence" value="ECO:0007669"/>
    <property type="project" value="TreeGrafter"/>
</dbReference>
<dbReference type="Pfam" id="PF23337">
    <property type="entry name" value="PTHB1_pf"/>
    <property type="match status" value="1"/>
</dbReference>
<evidence type="ECO:0000313" key="5">
    <source>
        <dbReference type="EMBL" id="ORX57170.1"/>
    </source>
</evidence>
<dbReference type="GO" id="GO:0034464">
    <property type="term" value="C:BBSome"/>
    <property type="evidence" value="ECO:0007669"/>
    <property type="project" value="InterPro"/>
</dbReference>
<dbReference type="PANTHER" id="PTHR20991">
    <property type="entry name" value="PARATHYROID HORMONE-RESPONSIVE B1 GENE"/>
    <property type="match status" value="1"/>
</dbReference>
<evidence type="ECO:0000259" key="2">
    <source>
        <dbReference type="Pfam" id="PF14727"/>
    </source>
</evidence>
<evidence type="ECO:0000259" key="4">
    <source>
        <dbReference type="Pfam" id="PF23338"/>
    </source>
</evidence>
<dbReference type="Pfam" id="PF23338">
    <property type="entry name" value="PTHB1_hp"/>
    <property type="match status" value="1"/>
</dbReference>
<dbReference type="GO" id="GO:0060271">
    <property type="term" value="P:cilium assembly"/>
    <property type="evidence" value="ECO:0007669"/>
    <property type="project" value="TreeGrafter"/>
</dbReference>
<sequence>MFRLNKFWQQPLPNDEDESSSQKVFKNNFYINGGMILAELIENGPLNIITGCFDGIIRIYCPHGREYVPHDLQLEKRLEQPILGLGFSDFINKNENILAILHPNEISYHSIIVIEGLDIHGVQFDIKKISSVSLPSKAISFFYENFFNSDKALLCVQLFNGNIIFINGEQIYFEKNLPNALLYYPIKYIPYNDTFLINTLSFQLMCLKFGTVIDEKQKQKSLKQSIIQNNLEPQVLWSCLIGESISNICISKKYEKNQDGPKLIALGTTSLFFISHKGELLSSIKFDSTPTNFYLYPVYKNDQLLRENLMVVTLSNHLLIYSSHKLVWTAKLEKKIVNIAVAKINDIPGMIITLDINGQVEICYLGTNIYTTPLQQIEVDKDYKEMENEMKDLTELIDKYSKNEYIQKKEHSLITIDTHIPSIINKSMSKAPSDSISPLYEVEFIIKSTANFSIHNIKLLLSPVEPIVAVKPCQIIDTISNGKITVPVMFYVKDHMPCNLDCQASVIYSLPNSDICPKEGVIPKYMNKNIVGFKYWNKMNATINGSTRRARYRISSNYIEAIYLLLLDMKNRIKQISKEKMTEELDIKYQESYEFDDYIPYFDDLINKNEKLIMLTDDINNKTLQYKVIQKKLLLHYKDKIPVSLIGLRSLLEKTYESIHSISGEIINLKKDIKISNYNFILISYMLLELWSMKDFALKHKENFDLLLQSFSPRLLLLSEESNDFYIETIINVINIILKKEKVKVTNNNKKGLFIESLKSLNNYMNEKAFLFNENENTN</sequence>
<evidence type="ECO:0000313" key="6">
    <source>
        <dbReference type="Proteomes" id="UP000193719"/>
    </source>
</evidence>
<reference evidence="5 6" key="1">
    <citation type="submission" date="2016-08" db="EMBL/GenBank/DDBJ databases">
        <title>Genomes of anaerobic fungi encode conserved fungal cellulosomes for biomass hydrolysis.</title>
        <authorList>
            <consortium name="DOE Joint Genome Institute"/>
            <person name="Haitjema C.H."/>
            <person name="Gilmore S.P."/>
            <person name="Henske J.K."/>
            <person name="Solomon K.V."/>
            <person name="De Groot R."/>
            <person name="Kuo A."/>
            <person name="Mondo S.J."/>
            <person name="Salamov A.A."/>
            <person name="Labutti K."/>
            <person name="Zhao Z."/>
            <person name="Chiniquy J."/>
            <person name="Barry K."/>
            <person name="Brewer H.M."/>
            <person name="Purvine S.O."/>
            <person name="Wright A.T."/>
            <person name="Boxma B."/>
            <person name="Van Alen T."/>
            <person name="Hackstein J.H."/>
            <person name="Baker S.E."/>
            <person name="Grigoriev I.V."/>
            <person name="O'Malley M.A."/>
        </authorList>
    </citation>
    <scope>NUCLEOTIDE SEQUENCE [LARGE SCALE GENOMIC DNA]</scope>
    <source>
        <strain evidence="6">finn</strain>
    </source>
</reference>
<protein>
    <recommendedName>
        <fullName evidence="7">PTHB1 N-terminal domain-containing protein</fullName>
    </recommendedName>
</protein>
<evidence type="ECO:0000259" key="3">
    <source>
        <dbReference type="Pfam" id="PF23337"/>
    </source>
</evidence>
<feature type="domain" description="PTHB1 platform" evidence="3">
    <location>
        <begin position="526"/>
        <end position="590"/>
    </location>
</feature>
<feature type="domain" description="PTHB1 hairpin" evidence="4">
    <location>
        <begin position="607"/>
        <end position="674"/>
    </location>
</feature>
<organism evidence="5 6">
    <name type="scientific">Piromyces finnis</name>
    <dbReference type="NCBI Taxonomy" id="1754191"/>
    <lineage>
        <taxon>Eukaryota</taxon>
        <taxon>Fungi</taxon>
        <taxon>Fungi incertae sedis</taxon>
        <taxon>Chytridiomycota</taxon>
        <taxon>Chytridiomycota incertae sedis</taxon>
        <taxon>Neocallimastigomycetes</taxon>
        <taxon>Neocallimastigales</taxon>
        <taxon>Neocallimastigaceae</taxon>
        <taxon>Piromyces</taxon>
    </lineage>
</organism>
<dbReference type="InterPro" id="IPR028073">
    <property type="entry name" value="PHTB1_N_dom"/>
</dbReference>
<dbReference type="InterPro" id="IPR055362">
    <property type="entry name" value="PTHB1_pf_dom"/>
</dbReference>
<dbReference type="STRING" id="1754191.A0A1Y1VK61"/>
<accession>A0A1Y1VK61</accession>
<keyword evidence="6" id="KW-1185">Reference proteome</keyword>
<dbReference type="OrthoDB" id="10262646at2759"/>
<name>A0A1Y1VK61_9FUNG</name>
<feature type="coiled-coil region" evidence="1">
    <location>
        <begin position="376"/>
        <end position="403"/>
    </location>
</feature>
<evidence type="ECO:0008006" key="7">
    <source>
        <dbReference type="Google" id="ProtNLM"/>
    </source>
</evidence>
<feature type="domain" description="PTHB1 N-terminal" evidence="2">
    <location>
        <begin position="1"/>
        <end position="368"/>
    </location>
</feature>
<dbReference type="Proteomes" id="UP000193719">
    <property type="component" value="Unassembled WGS sequence"/>
</dbReference>
<reference evidence="5 6" key="2">
    <citation type="submission" date="2016-08" db="EMBL/GenBank/DDBJ databases">
        <title>Pervasive Adenine N6-methylation of Active Genes in Fungi.</title>
        <authorList>
            <consortium name="DOE Joint Genome Institute"/>
            <person name="Mondo S.J."/>
            <person name="Dannebaum R.O."/>
            <person name="Kuo R.C."/>
            <person name="Labutti K."/>
            <person name="Haridas S."/>
            <person name="Kuo A."/>
            <person name="Salamov A."/>
            <person name="Ahrendt S.R."/>
            <person name="Lipzen A."/>
            <person name="Sullivan W."/>
            <person name="Andreopoulos W.B."/>
            <person name="Clum A."/>
            <person name="Lindquist E."/>
            <person name="Daum C."/>
            <person name="Ramamoorthy G.K."/>
            <person name="Gryganskyi A."/>
            <person name="Culley D."/>
            <person name="Magnuson J.K."/>
            <person name="James T.Y."/>
            <person name="O'Malley M.A."/>
            <person name="Stajich J.E."/>
            <person name="Spatafora J.W."/>
            <person name="Visel A."/>
            <person name="Grigoriev I.V."/>
        </authorList>
    </citation>
    <scope>NUCLEOTIDE SEQUENCE [LARGE SCALE GENOMIC DNA]</scope>
    <source>
        <strain evidence="6">finn</strain>
    </source>
</reference>
<evidence type="ECO:0000256" key="1">
    <source>
        <dbReference type="SAM" id="Coils"/>
    </source>
</evidence>
<dbReference type="InterPro" id="IPR026511">
    <property type="entry name" value="PTHB1"/>
</dbReference>
<keyword evidence="1" id="KW-0175">Coiled coil</keyword>
<dbReference type="PANTHER" id="PTHR20991:SF0">
    <property type="entry name" value="PROTEIN PTHB1"/>
    <property type="match status" value="1"/>
</dbReference>
<dbReference type="EMBL" id="MCFH01000006">
    <property type="protein sequence ID" value="ORX57170.1"/>
    <property type="molecule type" value="Genomic_DNA"/>
</dbReference>
<dbReference type="Pfam" id="PF14727">
    <property type="entry name" value="PHTB1_N"/>
    <property type="match status" value="1"/>
</dbReference>
<dbReference type="InterPro" id="IPR055363">
    <property type="entry name" value="PTHB1_hp_dom"/>
</dbReference>
<gene>
    <name evidence="5" type="ORF">BCR36DRAFT_395293</name>
</gene>